<feature type="compositionally biased region" description="Low complexity" evidence="1">
    <location>
        <begin position="331"/>
        <end position="340"/>
    </location>
</feature>
<evidence type="ECO:0000313" key="3">
    <source>
        <dbReference type="EMBL" id="KAK7325097.1"/>
    </source>
</evidence>
<protein>
    <submittedName>
        <fullName evidence="3">Uncharacterized protein</fullName>
    </submittedName>
</protein>
<dbReference type="EMBL" id="JAYMYQ010000006">
    <property type="protein sequence ID" value="KAK7325097.1"/>
    <property type="molecule type" value="Genomic_DNA"/>
</dbReference>
<feature type="compositionally biased region" description="Basic residues" evidence="1">
    <location>
        <begin position="267"/>
        <end position="278"/>
    </location>
</feature>
<keyword evidence="4" id="KW-1185">Reference proteome</keyword>
<keyword evidence="2" id="KW-0812">Transmembrane</keyword>
<proteinExistence type="predicted"/>
<name>A0AAN9Q7N8_CANGL</name>
<dbReference type="InterPro" id="IPR008480">
    <property type="entry name" value="DUF761_pln"/>
</dbReference>
<organism evidence="3 4">
    <name type="scientific">Canavalia gladiata</name>
    <name type="common">Sword bean</name>
    <name type="synonym">Dolichos gladiatus</name>
    <dbReference type="NCBI Taxonomy" id="3824"/>
    <lineage>
        <taxon>Eukaryota</taxon>
        <taxon>Viridiplantae</taxon>
        <taxon>Streptophyta</taxon>
        <taxon>Embryophyta</taxon>
        <taxon>Tracheophyta</taxon>
        <taxon>Spermatophyta</taxon>
        <taxon>Magnoliopsida</taxon>
        <taxon>eudicotyledons</taxon>
        <taxon>Gunneridae</taxon>
        <taxon>Pentapetalae</taxon>
        <taxon>rosids</taxon>
        <taxon>fabids</taxon>
        <taxon>Fabales</taxon>
        <taxon>Fabaceae</taxon>
        <taxon>Papilionoideae</taxon>
        <taxon>50 kb inversion clade</taxon>
        <taxon>NPAAA clade</taxon>
        <taxon>indigoferoid/millettioid clade</taxon>
        <taxon>Phaseoleae</taxon>
        <taxon>Canavalia</taxon>
    </lineage>
</organism>
<gene>
    <name evidence="3" type="ORF">VNO77_29175</name>
</gene>
<dbReference type="PANTHER" id="PTHR33098:SF36">
    <property type="entry name" value="HYDROXYPROLINE-RICH GLYCOPROTEIN FAMILY PROTEIN"/>
    <property type="match status" value="1"/>
</dbReference>
<dbReference type="Proteomes" id="UP001367508">
    <property type="component" value="Unassembled WGS sequence"/>
</dbReference>
<comment type="caution">
    <text evidence="3">The sequence shown here is derived from an EMBL/GenBank/DDBJ whole genome shotgun (WGS) entry which is preliminary data.</text>
</comment>
<dbReference type="AlphaFoldDB" id="A0AAN9Q7N8"/>
<feature type="compositionally biased region" description="Polar residues" evidence="1">
    <location>
        <begin position="232"/>
        <end position="252"/>
    </location>
</feature>
<feature type="region of interest" description="Disordered" evidence="1">
    <location>
        <begin position="394"/>
        <end position="418"/>
    </location>
</feature>
<sequence>MEEGEETSSPFWLEKERRGLRRWCSVLPSVGAVVVCMVVMALAFTLVLLPTLQSFTSHVLKPHSVKKSWDSLNLVLVLFAVLCAFLSRKTDETPPSYEHQSFSDTTQEYEYEYSDRMQYKSYNRLRSFNSYPDLRQESPWIVADERWRFYDDTHVNGYRGLEQEENRQRRPVAGEEEGMKNIEVDSFVAKEVPGAAAEKRRSGKNKSGRESASKELLTALKGKKKKQRQRSVENFQRIPNSEPSTFHNLFSSEKNKHTKINSVSPTSRHHVSSKTVKPRLSNKREDFYALEENVIAGNESPLIPIPPPPPPPFKMPAWKFRVQGDFVRVDSISSSSSGSPDLDDQVVDSPMGEDGGEGSAILLVYPNPDVDTKADTFIENFRAGLRIEKINSTNEKQGIRRSKSNLDNSSFQRKETLPGPSLKPYIKLYQSIRHACLRKKRNNMKEICSNDIILGDWGVGLESNTKQAKDEHSSSYQIHFLRELAIKHSTKKMYNKTRKHTPIGKAS</sequence>
<keyword evidence="2" id="KW-0472">Membrane</keyword>
<evidence type="ECO:0000256" key="1">
    <source>
        <dbReference type="SAM" id="MobiDB-lite"/>
    </source>
</evidence>
<dbReference type="Pfam" id="PF05553">
    <property type="entry name" value="DUF761"/>
    <property type="match status" value="1"/>
</dbReference>
<evidence type="ECO:0000256" key="2">
    <source>
        <dbReference type="SAM" id="Phobius"/>
    </source>
</evidence>
<evidence type="ECO:0000313" key="4">
    <source>
        <dbReference type="Proteomes" id="UP001367508"/>
    </source>
</evidence>
<keyword evidence="2" id="KW-1133">Transmembrane helix</keyword>
<feature type="region of interest" description="Disordered" evidence="1">
    <location>
        <begin position="193"/>
        <end position="278"/>
    </location>
</feature>
<reference evidence="3 4" key="1">
    <citation type="submission" date="2024-01" db="EMBL/GenBank/DDBJ databases">
        <title>The genomes of 5 underutilized Papilionoideae crops provide insights into root nodulation and disease resistanc.</title>
        <authorList>
            <person name="Jiang F."/>
        </authorList>
    </citation>
    <scope>NUCLEOTIDE SEQUENCE [LARGE SCALE GENOMIC DNA]</scope>
    <source>
        <strain evidence="3">LVBAO_FW01</strain>
        <tissue evidence="3">Leaves</tissue>
    </source>
</reference>
<feature type="region of interest" description="Disordered" evidence="1">
    <location>
        <begin position="331"/>
        <end position="353"/>
    </location>
</feature>
<feature type="transmembrane region" description="Helical" evidence="2">
    <location>
        <begin position="26"/>
        <end position="49"/>
    </location>
</feature>
<dbReference type="PANTHER" id="PTHR33098">
    <property type="entry name" value="COTTON FIBER (DUF761)"/>
    <property type="match status" value="1"/>
</dbReference>
<accession>A0AAN9Q7N8</accession>